<dbReference type="OrthoDB" id="2015125at2759"/>
<protein>
    <recommendedName>
        <fullName evidence="1">Retrovirus-related Pol polyprotein from transposon TNT 1-94-like beta-barrel domain-containing protein</fullName>
    </recommendedName>
</protein>
<proteinExistence type="predicted"/>
<evidence type="ECO:0000313" key="2">
    <source>
        <dbReference type="EMBL" id="EPS69339.1"/>
    </source>
</evidence>
<comment type="caution">
    <text evidence="2">The sequence shown here is derived from an EMBL/GenBank/DDBJ whole genome shotgun (WGS) entry which is preliminary data.</text>
</comment>
<dbReference type="Proteomes" id="UP000015453">
    <property type="component" value="Unassembled WGS sequence"/>
</dbReference>
<dbReference type="InterPro" id="IPR054722">
    <property type="entry name" value="PolX-like_BBD"/>
</dbReference>
<dbReference type="AlphaFoldDB" id="S8CQD4"/>
<reference evidence="2 3" key="1">
    <citation type="journal article" date="2013" name="BMC Genomics">
        <title>The miniature genome of a carnivorous plant Genlisea aurea contains a low number of genes and short non-coding sequences.</title>
        <authorList>
            <person name="Leushkin E.V."/>
            <person name="Sutormin R.A."/>
            <person name="Nabieva E.R."/>
            <person name="Penin A.A."/>
            <person name="Kondrashov A.S."/>
            <person name="Logacheva M.D."/>
        </authorList>
    </citation>
    <scope>NUCLEOTIDE SEQUENCE [LARGE SCALE GENOMIC DNA]</scope>
</reference>
<dbReference type="EMBL" id="AUSU01002165">
    <property type="protein sequence ID" value="EPS69339.1"/>
    <property type="molecule type" value="Genomic_DNA"/>
</dbReference>
<sequence>WIIDSGCSNHMTYDSQNFSTLDRSYVAFVKVGDGRSLKVQGIGTVTIESDNGSVAINDVLFVPSLTVNLLSVGQLMERGFQVNFMKTKCEILDKSGKCLFSVPKVNRSFALNF</sequence>
<accession>S8CQD4</accession>
<organism evidence="2 3">
    <name type="scientific">Genlisea aurea</name>
    <dbReference type="NCBI Taxonomy" id="192259"/>
    <lineage>
        <taxon>Eukaryota</taxon>
        <taxon>Viridiplantae</taxon>
        <taxon>Streptophyta</taxon>
        <taxon>Embryophyta</taxon>
        <taxon>Tracheophyta</taxon>
        <taxon>Spermatophyta</taxon>
        <taxon>Magnoliopsida</taxon>
        <taxon>eudicotyledons</taxon>
        <taxon>Gunneridae</taxon>
        <taxon>Pentapetalae</taxon>
        <taxon>asterids</taxon>
        <taxon>lamiids</taxon>
        <taxon>Lamiales</taxon>
        <taxon>Lentibulariaceae</taxon>
        <taxon>Genlisea</taxon>
    </lineage>
</organism>
<feature type="domain" description="Retrovirus-related Pol polyprotein from transposon TNT 1-94-like beta-barrel" evidence="1">
    <location>
        <begin position="1"/>
        <end position="80"/>
    </location>
</feature>
<dbReference type="Pfam" id="PF22936">
    <property type="entry name" value="Pol_BBD"/>
    <property type="match status" value="1"/>
</dbReference>
<gene>
    <name evidence="2" type="ORF">M569_05427</name>
</gene>
<evidence type="ECO:0000259" key="1">
    <source>
        <dbReference type="Pfam" id="PF22936"/>
    </source>
</evidence>
<feature type="non-terminal residue" evidence="2">
    <location>
        <position position="1"/>
    </location>
</feature>
<evidence type="ECO:0000313" key="3">
    <source>
        <dbReference type="Proteomes" id="UP000015453"/>
    </source>
</evidence>
<feature type="non-terminal residue" evidence="2">
    <location>
        <position position="113"/>
    </location>
</feature>
<keyword evidence="3" id="KW-1185">Reference proteome</keyword>
<name>S8CQD4_9LAMI</name>